<sequence>MTSTTSSWWAARAASPLEDCGGVHGLGEAVALVEAIGRGEKLTEDEGMFVEALFGQEPGERERRSLLEFDADAVRRGLAQIPLDPSAYAGTQASWARAARRPAQSLAGSSVSSICSTSSPVALSATPLATAASASTGFGLDEYPKARRSLAPRR</sequence>
<dbReference type="Proteomes" id="UP000251995">
    <property type="component" value="Chromosome"/>
</dbReference>
<reference evidence="1 2" key="1">
    <citation type="submission" date="2017-12" db="EMBL/GenBank/DDBJ databases">
        <title>The whole genome sequence of the Acidipropionibacterium virtanenii sp. nov. type strain JS278.</title>
        <authorList>
            <person name="Laine P."/>
            <person name="Deptula P."/>
            <person name="Varmanen P."/>
            <person name="Auvinen P."/>
        </authorList>
    </citation>
    <scope>NUCLEOTIDE SEQUENCE [LARGE SCALE GENOMIC DNA]</scope>
    <source>
        <strain evidence="1 2">JS278</strain>
    </source>
</reference>
<dbReference type="EMBL" id="CP025198">
    <property type="protein sequence ID" value="AXE39915.1"/>
    <property type="molecule type" value="Genomic_DNA"/>
</dbReference>
<name>A0A344UXB7_9ACTN</name>
<keyword evidence="2" id="KW-1185">Reference proteome</keyword>
<evidence type="ECO:0000313" key="2">
    <source>
        <dbReference type="Proteomes" id="UP000251995"/>
    </source>
</evidence>
<protein>
    <submittedName>
        <fullName evidence="1">Uncharacterized protein</fullName>
    </submittedName>
</protein>
<evidence type="ECO:0000313" key="1">
    <source>
        <dbReference type="EMBL" id="AXE39915.1"/>
    </source>
</evidence>
<organism evidence="1 2">
    <name type="scientific">Acidipropionibacterium virtanenii</name>
    <dbReference type="NCBI Taxonomy" id="2057246"/>
    <lineage>
        <taxon>Bacteria</taxon>
        <taxon>Bacillati</taxon>
        <taxon>Actinomycetota</taxon>
        <taxon>Actinomycetes</taxon>
        <taxon>Propionibacteriales</taxon>
        <taxon>Propionibacteriaceae</taxon>
        <taxon>Acidipropionibacterium</taxon>
    </lineage>
</organism>
<dbReference type="KEGG" id="acij:JS278_02780"/>
<accession>A0A344UXB7</accession>
<dbReference type="AlphaFoldDB" id="A0A344UXB7"/>
<proteinExistence type="predicted"/>
<gene>
    <name evidence="1" type="ORF">JS278_02780</name>
</gene>